<evidence type="ECO:0000256" key="2">
    <source>
        <dbReference type="SAM" id="MobiDB-lite"/>
    </source>
</evidence>
<keyword evidence="4" id="KW-1185">Reference proteome</keyword>
<evidence type="ECO:0000313" key="4">
    <source>
        <dbReference type="Proteomes" id="UP000594263"/>
    </source>
</evidence>
<dbReference type="Proteomes" id="UP000594263">
    <property type="component" value="Unplaced"/>
</dbReference>
<feature type="compositionally biased region" description="Pro residues" evidence="2">
    <location>
        <begin position="58"/>
        <end position="77"/>
    </location>
</feature>
<keyword evidence="1" id="KW-0175">Coiled coil</keyword>
<protein>
    <submittedName>
        <fullName evidence="3">Uncharacterized protein</fullName>
    </submittedName>
</protein>
<dbReference type="EnsemblPlants" id="Kaladp0095s0688.1.v1.1">
    <property type="protein sequence ID" value="Kaladp0095s0688.1.v1.1"/>
    <property type="gene ID" value="Kaladp0095s0688.v1.1"/>
</dbReference>
<dbReference type="OMA" id="HIYRFKN"/>
<feature type="region of interest" description="Disordered" evidence="2">
    <location>
        <begin position="95"/>
        <end position="114"/>
    </location>
</feature>
<proteinExistence type="predicted"/>
<feature type="coiled-coil region" evidence="1">
    <location>
        <begin position="117"/>
        <end position="158"/>
    </location>
</feature>
<evidence type="ECO:0000313" key="3">
    <source>
        <dbReference type="EnsemblPlants" id="Kaladp0095s0688.1.v1.1"/>
    </source>
</evidence>
<name>A0A7N0V2I1_KALFE</name>
<sequence length="289" mass="32164">MKQSIGKRVFGSESYWDGDEVAVAEILVDLLELIPARDFSVPSSAWGAKRRRSAISQPAPPPPPQQPPPSVSMPPVEPAAKSNAVTSPATPLMFSLSESDDKAKTPSLASFPKRKNKEELVQSLTDLTHQKDSLVKEMEAVKRHLDNLRASNVELKLRKQVIIYGLSQPPLQTLHHHQQHLRYPHQQQQTAFHLQQRPGIQWSSFMASSQSPASSAIAAGSRSKMAPAGLPDLNLSIEEAVNVERCQPSDAMRLAMDYNVNRALASAQARKRRMQIYKEKSQSQILRQR</sequence>
<dbReference type="PANTHER" id="PTHR37614:SF2">
    <property type="entry name" value="OS02G0121400 PROTEIN"/>
    <property type="match status" value="1"/>
</dbReference>
<reference evidence="3" key="1">
    <citation type="submission" date="2021-01" db="UniProtKB">
        <authorList>
            <consortium name="EnsemblPlants"/>
        </authorList>
    </citation>
    <scope>IDENTIFICATION</scope>
</reference>
<dbReference type="Gramene" id="Kaladp0095s0688.1.v1.1">
    <property type="protein sequence ID" value="Kaladp0095s0688.1.v1.1"/>
    <property type="gene ID" value="Kaladp0095s0688.v1.1"/>
</dbReference>
<organism evidence="3 4">
    <name type="scientific">Kalanchoe fedtschenkoi</name>
    <name type="common">Lavender scallops</name>
    <name type="synonym">South American air plant</name>
    <dbReference type="NCBI Taxonomy" id="63787"/>
    <lineage>
        <taxon>Eukaryota</taxon>
        <taxon>Viridiplantae</taxon>
        <taxon>Streptophyta</taxon>
        <taxon>Embryophyta</taxon>
        <taxon>Tracheophyta</taxon>
        <taxon>Spermatophyta</taxon>
        <taxon>Magnoliopsida</taxon>
        <taxon>eudicotyledons</taxon>
        <taxon>Gunneridae</taxon>
        <taxon>Pentapetalae</taxon>
        <taxon>Saxifragales</taxon>
        <taxon>Crassulaceae</taxon>
        <taxon>Kalanchoe</taxon>
    </lineage>
</organism>
<evidence type="ECO:0000256" key="1">
    <source>
        <dbReference type="SAM" id="Coils"/>
    </source>
</evidence>
<accession>A0A7N0V2I1</accession>
<dbReference type="AlphaFoldDB" id="A0A7N0V2I1"/>
<dbReference type="PANTHER" id="PTHR37614">
    <property type="entry name" value="OS02G0121400 PROTEIN"/>
    <property type="match status" value="1"/>
</dbReference>
<feature type="region of interest" description="Disordered" evidence="2">
    <location>
        <begin position="43"/>
        <end position="85"/>
    </location>
</feature>